<dbReference type="Proteomes" id="UP001185927">
    <property type="component" value="Unassembled WGS sequence"/>
</dbReference>
<evidence type="ECO:0000313" key="2">
    <source>
        <dbReference type="Proteomes" id="UP001185927"/>
    </source>
</evidence>
<gene>
    <name evidence="1" type="ORF">R3Q16_33390</name>
</gene>
<keyword evidence="2" id="KW-1185">Reference proteome</keyword>
<evidence type="ECO:0000313" key="1">
    <source>
        <dbReference type="EMBL" id="MDV6271502.1"/>
    </source>
</evidence>
<proteinExistence type="predicted"/>
<dbReference type="RefSeq" id="WP_317545991.1">
    <property type="nucleotide sequence ID" value="NZ_JAWLKB010000051.1"/>
</dbReference>
<comment type="caution">
    <text evidence="1">The sequence shown here is derived from an EMBL/GenBank/DDBJ whole genome shotgun (WGS) entry which is preliminary data.</text>
</comment>
<reference evidence="1 2" key="1">
    <citation type="submission" date="2023-10" db="EMBL/GenBank/DDBJ databases">
        <title>Development of a sustainable strategy for remediation of hydrocarbon-contaminated territories based on the waste exchange concept.</title>
        <authorList>
            <person name="Krivoruchko A."/>
        </authorList>
    </citation>
    <scope>NUCLEOTIDE SEQUENCE [LARGE SCALE GENOMIC DNA]</scope>
    <source>
        <strain evidence="1 2">IEGM 1203</strain>
    </source>
</reference>
<name>A0ABU4C4S9_RHOGO</name>
<dbReference type="EMBL" id="JAWLKB010000051">
    <property type="protein sequence ID" value="MDV6271502.1"/>
    <property type="molecule type" value="Genomic_DNA"/>
</dbReference>
<accession>A0ABU4C4S9</accession>
<organism evidence="1 2">
    <name type="scientific">Rhodococcus globerulus</name>
    <dbReference type="NCBI Taxonomy" id="33008"/>
    <lineage>
        <taxon>Bacteria</taxon>
        <taxon>Bacillati</taxon>
        <taxon>Actinomycetota</taxon>
        <taxon>Actinomycetes</taxon>
        <taxon>Mycobacteriales</taxon>
        <taxon>Nocardiaceae</taxon>
        <taxon>Rhodococcus</taxon>
    </lineage>
</organism>
<sequence>MSRISRDFMGPAGPVWTDVVDAVTAHRSPDEHVKFRALPKK</sequence>
<protein>
    <submittedName>
        <fullName evidence="1">Uncharacterized protein</fullName>
    </submittedName>
</protein>